<organism evidence="7">
    <name type="scientific">marine sediment metagenome</name>
    <dbReference type="NCBI Taxonomy" id="412755"/>
    <lineage>
        <taxon>unclassified sequences</taxon>
        <taxon>metagenomes</taxon>
        <taxon>ecological metagenomes</taxon>
    </lineage>
</organism>
<dbReference type="AlphaFoldDB" id="X1I5K8"/>
<keyword evidence="5 6" id="KW-0472">Membrane</keyword>
<keyword evidence="2" id="KW-1003">Cell membrane</keyword>
<evidence type="ECO:0000256" key="1">
    <source>
        <dbReference type="ARBA" id="ARBA00004651"/>
    </source>
</evidence>
<feature type="transmembrane region" description="Helical" evidence="6">
    <location>
        <begin position="23"/>
        <end position="39"/>
    </location>
</feature>
<dbReference type="GO" id="GO:0005886">
    <property type="term" value="C:plasma membrane"/>
    <property type="evidence" value="ECO:0007669"/>
    <property type="project" value="UniProtKB-SubCell"/>
</dbReference>
<comment type="subcellular location">
    <subcellularLocation>
        <location evidence="1">Cell membrane</location>
        <topology evidence="1">Multi-pass membrane protein</topology>
    </subcellularLocation>
</comment>
<dbReference type="Pfam" id="PF13520">
    <property type="entry name" value="AA_permease_2"/>
    <property type="match status" value="1"/>
</dbReference>
<feature type="transmembrane region" description="Helical" evidence="6">
    <location>
        <begin position="213"/>
        <end position="231"/>
    </location>
</feature>
<dbReference type="InterPro" id="IPR050367">
    <property type="entry name" value="APC_superfamily"/>
</dbReference>
<evidence type="ECO:0000256" key="4">
    <source>
        <dbReference type="ARBA" id="ARBA00022989"/>
    </source>
</evidence>
<sequence>MIDSWHPKPGDKFVRRPRVKAHPLRRVLGVFGLFSAGYGNVGSSIYYALGLVALIALGATPIVLLIAGIFFIFTALSYAEGTAMIPEAGGSASFARRGFGDLFGSVAGCALTFSYIVTIAISAYTVPSYLGYFWAPLKDSAAVGTIAAMGVVFFLMWLNVIGVKESSILNIAFAILDVATQVLIIILAILFFFAPQPQVFFQNVVGNWPTTSGWIFGIAMASLAYTGVETVSQLSEETNARV</sequence>
<evidence type="ECO:0000313" key="7">
    <source>
        <dbReference type="EMBL" id="GAH52858.1"/>
    </source>
</evidence>
<evidence type="ECO:0000256" key="2">
    <source>
        <dbReference type="ARBA" id="ARBA00022475"/>
    </source>
</evidence>
<feature type="transmembrane region" description="Helical" evidence="6">
    <location>
        <begin position="99"/>
        <end position="121"/>
    </location>
</feature>
<name>X1I5K8_9ZZZZ</name>
<dbReference type="Gene3D" id="1.20.1740.10">
    <property type="entry name" value="Amino acid/polyamine transporter I"/>
    <property type="match status" value="1"/>
</dbReference>
<evidence type="ECO:0000256" key="6">
    <source>
        <dbReference type="SAM" id="Phobius"/>
    </source>
</evidence>
<evidence type="ECO:0000256" key="3">
    <source>
        <dbReference type="ARBA" id="ARBA00022692"/>
    </source>
</evidence>
<gene>
    <name evidence="7" type="ORF">S03H2_30000</name>
</gene>
<accession>X1I5K8</accession>
<dbReference type="EMBL" id="BARU01018130">
    <property type="protein sequence ID" value="GAH52858.1"/>
    <property type="molecule type" value="Genomic_DNA"/>
</dbReference>
<keyword evidence="4 6" id="KW-1133">Transmembrane helix</keyword>
<feature type="transmembrane region" description="Helical" evidence="6">
    <location>
        <begin position="141"/>
        <end position="161"/>
    </location>
</feature>
<evidence type="ECO:0008006" key="8">
    <source>
        <dbReference type="Google" id="ProtNLM"/>
    </source>
</evidence>
<evidence type="ECO:0000256" key="5">
    <source>
        <dbReference type="ARBA" id="ARBA00023136"/>
    </source>
</evidence>
<comment type="caution">
    <text evidence="7">The sequence shown here is derived from an EMBL/GenBank/DDBJ whole genome shotgun (WGS) entry which is preliminary data.</text>
</comment>
<proteinExistence type="predicted"/>
<dbReference type="InterPro" id="IPR002293">
    <property type="entry name" value="AA/rel_permease1"/>
</dbReference>
<dbReference type="PANTHER" id="PTHR42770">
    <property type="entry name" value="AMINO ACID TRANSPORTER-RELATED"/>
    <property type="match status" value="1"/>
</dbReference>
<keyword evidence="3 6" id="KW-0812">Transmembrane</keyword>
<dbReference type="PANTHER" id="PTHR42770:SF11">
    <property type="entry name" value="INNER MEMBRANE TRANSPORT PROTEIN YBAT"/>
    <property type="match status" value="1"/>
</dbReference>
<reference evidence="7" key="1">
    <citation type="journal article" date="2014" name="Front. Microbiol.">
        <title>High frequency of phylogenetically diverse reductive dehalogenase-homologous genes in deep subseafloor sedimentary metagenomes.</title>
        <authorList>
            <person name="Kawai M."/>
            <person name="Futagami T."/>
            <person name="Toyoda A."/>
            <person name="Takaki Y."/>
            <person name="Nishi S."/>
            <person name="Hori S."/>
            <person name="Arai W."/>
            <person name="Tsubouchi T."/>
            <person name="Morono Y."/>
            <person name="Uchiyama I."/>
            <person name="Ito T."/>
            <person name="Fujiyama A."/>
            <person name="Inagaki F."/>
            <person name="Takami H."/>
        </authorList>
    </citation>
    <scope>NUCLEOTIDE SEQUENCE</scope>
    <source>
        <strain evidence="7">Expedition CK06-06</strain>
    </source>
</reference>
<protein>
    <recommendedName>
        <fullName evidence="8">Amino acid permease/ SLC12A domain-containing protein</fullName>
    </recommendedName>
</protein>
<feature type="transmembrane region" description="Helical" evidence="6">
    <location>
        <begin position="168"/>
        <end position="193"/>
    </location>
</feature>
<dbReference type="GO" id="GO:0022857">
    <property type="term" value="F:transmembrane transporter activity"/>
    <property type="evidence" value="ECO:0007669"/>
    <property type="project" value="InterPro"/>
</dbReference>
<feature type="transmembrane region" description="Helical" evidence="6">
    <location>
        <begin position="45"/>
        <end position="78"/>
    </location>
</feature>